<dbReference type="EC" id="1.1.5.3" evidence="4"/>
<comment type="cofactor">
    <cofactor evidence="4">
        <name>FMN</name>
        <dbReference type="ChEBI" id="CHEBI:58210"/>
    </cofactor>
</comment>
<dbReference type="Proteomes" id="UP000001955">
    <property type="component" value="Chromosome"/>
</dbReference>
<dbReference type="PATRIC" id="fig|630626.3.peg.1247"/>
<dbReference type="HAMAP" id="MF_00753">
    <property type="entry name" value="Glycerol3P_GlpB"/>
    <property type="match status" value="1"/>
</dbReference>
<proteinExistence type="inferred from homology"/>
<dbReference type="Pfam" id="PF00890">
    <property type="entry name" value="FAD_binding_2"/>
    <property type="match status" value="1"/>
</dbReference>
<protein>
    <recommendedName>
        <fullName evidence="4">Anaerobic glycerol-3-phosphate dehydrogenase subunit B</fullName>
        <shortName evidence="4">Anaerobic G-3-P dehydrogenase subunit B</shortName>
        <shortName evidence="4">Anaerobic G3Pdhase B</shortName>
        <ecNumber evidence="4">1.1.5.3</ecNumber>
    </recommendedName>
</protein>
<dbReference type="KEGG" id="ebt:EBL_c12950"/>
<keyword evidence="1 4" id="KW-0285">Flavoprotein</keyword>
<dbReference type="NCBIfam" id="NF003718">
    <property type="entry name" value="PRK05329.1-1"/>
    <property type="match status" value="1"/>
</dbReference>
<dbReference type="GO" id="GO:0004368">
    <property type="term" value="F:glycerol-3-phosphate dehydrogenase (quinone) activity"/>
    <property type="evidence" value="ECO:0007669"/>
    <property type="project" value="UniProtKB-UniRule"/>
</dbReference>
<dbReference type="AlphaFoldDB" id="I2B794"/>
<reference evidence="6 7" key="1">
    <citation type="journal article" date="2012" name="J. Bacteriol.">
        <title>Complete genome sequence of the B12-producing Shimwellia blattae strain DSM 4481, isolated from a cockroach.</title>
        <authorList>
            <person name="Brzuszkiewicz E."/>
            <person name="Waschkowitz T."/>
            <person name="Wiezer A."/>
            <person name="Daniel R."/>
        </authorList>
    </citation>
    <scope>NUCLEOTIDE SEQUENCE [LARGE SCALE GENOMIC DNA]</scope>
    <source>
        <strain evidence="7">ATCC 29907 / DSM 4481 / JCM 1650 / NBRC 105725 / CDC 9005-74</strain>
    </source>
</reference>
<dbReference type="UniPathway" id="UPA00618">
    <property type="reaction ID" value="UER00673"/>
</dbReference>
<evidence type="ECO:0000256" key="1">
    <source>
        <dbReference type="ARBA" id="ARBA00022630"/>
    </source>
</evidence>
<dbReference type="EMBL" id="CP001560">
    <property type="protein sequence ID" value="AFJ46398.1"/>
    <property type="molecule type" value="Genomic_DNA"/>
</dbReference>
<evidence type="ECO:0000256" key="3">
    <source>
        <dbReference type="ARBA" id="ARBA00023002"/>
    </source>
</evidence>
<dbReference type="InterPro" id="IPR036188">
    <property type="entry name" value="FAD/NAD-bd_sf"/>
</dbReference>
<feature type="domain" description="FAD-dependent oxidoreductase 2 FAD-binding" evidence="5">
    <location>
        <begin position="4"/>
        <end position="399"/>
    </location>
</feature>
<comment type="catalytic activity">
    <reaction evidence="4">
        <text>a quinone + sn-glycerol 3-phosphate = dihydroxyacetone phosphate + a quinol</text>
        <dbReference type="Rhea" id="RHEA:18977"/>
        <dbReference type="ChEBI" id="CHEBI:24646"/>
        <dbReference type="ChEBI" id="CHEBI:57597"/>
        <dbReference type="ChEBI" id="CHEBI:57642"/>
        <dbReference type="ChEBI" id="CHEBI:132124"/>
        <dbReference type="EC" id="1.1.5.3"/>
    </reaction>
</comment>
<dbReference type="GO" id="GO:0019563">
    <property type="term" value="P:glycerol catabolic process"/>
    <property type="evidence" value="ECO:0007669"/>
    <property type="project" value="UniProtKB-UniRule"/>
</dbReference>
<evidence type="ECO:0000256" key="4">
    <source>
        <dbReference type="HAMAP-Rule" id="MF_00753"/>
    </source>
</evidence>
<dbReference type="GO" id="GO:0009331">
    <property type="term" value="C:glycerol-3-phosphate dehydrogenase (FAD) complex"/>
    <property type="evidence" value="ECO:0007669"/>
    <property type="project" value="InterPro"/>
</dbReference>
<gene>
    <name evidence="4 6" type="primary">glpB</name>
    <name evidence="6" type="ordered locus">EBL_c12950</name>
</gene>
<evidence type="ECO:0000313" key="7">
    <source>
        <dbReference type="Proteomes" id="UP000001955"/>
    </source>
</evidence>
<comment type="pathway">
    <text evidence="4">Polyol metabolism; glycerol degradation via glycerol kinase pathway; glycerone phosphate from sn-glycerol 3-phosphate (anaerobic route): step 1/1.</text>
</comment>
<comment type="function">
    <text evidence="4">Conversion of glycerol 3-phosphate to dihydroxyacetone. Uses fumarate or nitrate as electron acceptor.</text>
</comment>
<dbReference type="InterPro" id="IPR009158">
    <property type="entry name" value="G3P_DH_GlpB_su"/>
</dbReference>
<dbReference type="eggNOG" id="COG3075">
    <property type="taxonomic scope" value="Bacteria"/>
</dbReference>
<keyword evidence="3 4" id="KW-0560">Oxidoreductase</keyword>
<evidence type="ECO:0000313" key="6">
    <source>
        <dbReference type="EMBL" id="AFJ46398.1"/>
    </source>
</evidence>
<accession>K6VXH3</accession>
<comment type="similarity">
    <text evidence="4">Belongs to the anaerobic G-3-P dehydrogenase subunit B family.</text>
</comment>
<dbReference type="NCBIfam" id="NF003719">
    <property type="entry name" value="PRK05329.1-2"/>
    <property type="match status" value="1"/>
</dbReference>
<evidence type="ECO:0000256" key="2">
    <source>
        <dbReference type="ARBA" id="ARBA00022643"/>
    </source>
</evidence>
<keyword evidence="7" id="KW-1185">Reference proteome</keyword>
<comment type="subunit">
    <text evidence="4">Composed of a catalytic GlpA/B dimer and of membrane bound GlpC.</text>
</comment>
<dbReference type="OrthoDB" id="6395323at2"/>
<dbReference type="InterPro" id="IPR003953">
    <property type="entry name" value="FAD-dep_OxRdtase_2_FAD-bd"/>
</dbReference>
<dbReference type="PIRSF" id="PIRSF000141">
    <property type="entry name" value="Anaerobic_G3P_dh"/>
    <property type="match status" value="1"/>
</dbReference>
<name>I2B794_SHIBC</name>
<evidence type="ECO:0000259" key="5">
    <source>
        <dbReference type="Pfam" id="PF00890"/>
    </source>
</evidence>
<dbReference type="RefSeq" id="WP_002439808.1">
    <property type="nucleotide sequence ID" value="NC_017910.1"/>
</dbReference>
<keyword evidence="2 4" id="KW-0288">FMN</keyword>
<accession>I2B794</accession>
<dbReference type="SUPFAM" id="SSF51905">
    <property type="entry name" value="FAD/NAD(P)-binding domain"/>
    <property type="match status" value="1"/>
</dbReference>
<sequence length="422" mass="45394">MKFDSLITGGGLAGLVCGIRLAQGGNKTVIVSRGQSALHFASGGLDLLNTLPDDSPVNALPDALARLAEQAPQHPYSLLGADTVTALARETEQLFDQCGLAMHGDLAHAHHSLTPVGKWRRTWLSPRHACRTIRAGQRVTVVGICGFLDFEPASIVDTLQRQGIACRQAELTLPGLDQLRANPSEFRSVNIARILDNDAQHNALLHELHQLARECDLLILPACLGLENPQIIDNLQASTGCQIACVPTLPPSVPGIRMHQVLSGYFRALGGTMMTGDAVQQATPQPGGGYRVTTRNHGDIAIQARHLVLASGSFFSNGLIASRTGVREPLFDLDVLEPGPRSQWYDEDFFRPQPWQQFGVITDHNLHPHKKGELQTDMFAIGGVLGGFDPIRLGCGGGVSVVTALHAAHQILARQEVSHESA</sequence>
<dbReference type="HOGENOM" id="CLU_047793_0_0_6"/>
<dbReference type="STRING" id="630626.EBL_c12950"/>
<dbReference type="NCBIfam" id="NF003720">
    <property type="entry name" value="PRK05329.1-3"/>
    <property type="match status" value="1"/>
</dbReference>
<organism evidence="6 7">
    <name type="scientific">Shimwellia blattae (strain ATCC 29907 / DSM 4481 / JCM 1650 / NBRC 105725 / CDC 9005-74)</name>
    <name type="common">Escherichia blattae</name>
    <dbReference type="NCBI Taxonomy" id="630626"/>
    <lineage>
        <taxon>Bacteria</taxon>
        <taxon>Pseudomonadati</taxon>
        <taxon>Pseudomonadota</taxon>
        <taxon>Gammaproteobacteria</taxon>
        <taxon>Enterobacterales</taxon>
        <taxon>Enterobacteriaceae</taxon>
        <taxon>Shimwellia</taxon>
    </lineage>
</organism>
<dbReference type="NCBIfam" id="TIGR03378">
    <property type="entry name" value="glycerol3P_GlpB"/>
    <property type="match status" value="1"/>
</dbReference>